<dbReference type="Gene3D" id="1.10.510.10">
    <property type="entry name" value="Transferase(Phosphotransferase) domain 1"/>
    <property type="match status" value="1"/>
</dbReference>
<evidence type="ECO:0000256" key="7">
    <source>
        <dbReference type="ARBA" id="ARBA00047899"/>
    </source>
</evidence>
<dbReference type="AlphaFoldDB" id="A0A8S2TIF7"/>
<dbReference type="PROSITE" id="PS50011">
    <property type="entry name" value="PROTEIN_KINASE_DOM"/>
    <property type="match status" value="1"/>
</dbReference>
<feature type="non-terminal residue" evidence="10">
    <location>
        <position position="1"/>
    </location>
</feature>
<reference evidence="10" key="1">
    <citation type="submission" date="2021-02" db="EMBL/GenBank/DDBJ databases">
        <authorList>
            <person name="Nowell W R."/>
        </authorList>
    </citation>
    <scope>NUCLEOTIDE SEQUENCE</scope>
</reference>
<evidence type="ECO:0000256" key="8">
    <source>
        <dbReference type="ARBA" id="ARBA00048679"/>
    </source>
</evidence>
<evidence type="ECO:0000313" key="11">
    <source>
        <dbReference type="Proteomes" id="UP000676336"/>
    </source>
</evidence>
<dbReference type="GO" id="GO:0035556">
    <property type="term" value="P:intracellular signal transduction"/>
    <property type="evidence" value="ECO:0007669"/>
    <property type="project" value="TreeGrafter"/>
</dbReference>
<comment type="catalytic activity">
    <reaction evidence="7">
        <text>L-threonyl-[protein] + ATP = O-phospho-L-threonyl-[protein] + ADP + H(+)</text>
        <dbReference type="Rhea" id="RHEA:46608"/>
        <dbReference type="Rhea" id="RHEA-COMP:11060"/>
        <dbReference type="Rhea" id="RHEA-COMP:11605"/>
        <dbReference type="ChEBI" id="CHEBI:15378"/>
        <dbReference type="ChEBI" id="CHEBI:30013"/>
        <dbReference type="ChEBI" id="CHEBI:30616"/>
        <dbReference type="ChEBI" id="CHEBI:61977"/>
        <dbReference type="ChEBI" id="CHEBI:456216"/>
        <dbReference type="EC" id="2.7.11.1"/>
    </reaction>
</comment>
<dbReference type="GO" id="GO:0004674">
    <property type="term" value="F:protein serine/threonine kinase activity"/>
    <property type="evidence" value="ECO:0007669"/>
    <property type="project" value="UniProtKB-KW"/>
</dbReference>
<keyword evidence="6" id="KW-0067">ATP-binding</keyword>
<keyword evidence="3" id="KW-0808">Transferase</keyword>
<evidence type="ECO:0000256" key="2">
    <source>
        <dbReference type="ARBA" id="ARBA00022527"/>
    </source>
</evidence>
<protein>
    <recommendedName>
        <fullName evidence="1">non-specific serine/threonine protein kinase</fullName>
        <ecNumber evidence="1">2.7.11.1</ecNumber>
    </recommendedName>
</protein>
<comment type="catalytic activity">
    <reaction evidence="8">
        <text>L-seryl-[protein] + ATP = O-phospho-L-seryl-[protein] + ADP + H(+)</text>
        <dbReference type="Rhea" id="RHEA:17989"/>
        <dbReference type="Rhea" id="RHEA-COMP:9863"/>
        <dbReference type="Rhea" id="RHEA-COMP:11604"/>
        <dbReference type="ChEBI" id="CHEBI:15378"/>
        <dbReference type="ChEBI" id="CHEBI:29999"/>
        <dbReference type="ChEBI" id="CHEBI:30616"/>
        <dbReference type="ChEBI" id="CHEBI:83421"/>
        <dbReference type="ChEBI" id="CHEBI:456216"/>
        <dbReference type="EC" id="2.7.11.1"/>
    </reaction>
</comment>
<dbReference type="EC" id="2.7.11.1" evidence="1"/>
<dbReference type="PANTHER" id="PTHR24356">
    <property type="entry name" value="SERINE/THREONINE-PROTEIN KINASE"/>
    <property type="match status" value="1"/>
</dbReference>
<keyword evidence="5" id="KW-0418">Kinase</keyword>
<dbReference type="InterPro" id="IPR011009">
    <property type="entry name" value="Kinase-like_dom_sf"/>
</dbReference>
<evidence type="ECO:0000256" key="3">
    <source>
        <dbReference type="ARBA" id="ARBA00022679"/>
    </source>
</evidence>
<feature type="non-terminal residue" evidence="10">
    <location>
        <position position="106"/>
    </location>
</feature>
<name>A0A8S2TIF7_9BILA</name>
<dbReference type="InterPro" id="IPR000719">
    <property type="entry name" value="Prot_kinase_dom"/>
</dbReference>
<dbReference type="GO" id="GO:0005524">
    <property type="term" value="F:ATP binding"/>
    <property type="evidence" value="ECO:0007669"/>
    <property type="project" value="UniProtKB-KW"/>
</dbReference>
<gene>
    <name evidence="10" type="ORF">SMN809_LOCUS25342</name>
</gene>
<evidence type="ECO:0000256" key="4">
    <source>
        <dbReference type="ARBA" id="ARBA00022741"/>
    </source>
</evidence>
<sequence>IILYEFLVGIPPFTGNTPDELFVNVINGQIYWPDMLDESTIDLSSSSSTYDLSEQFFCPDAKSLIEQLLEHDPSKRLGTLGGAYEIRSHPFCACINWNTLLREKAD</sequence>
<feature type="domain" description="Protein kinase" evidence="9">
    <location>
        <begin position="1"/>
        <end position="92"/>
    </location>
</feature>
<proteinExistence type="predicted"/>
<dbReference type="EMBL" id="CAJOBI010033040">
    <property type="protein sequence ID" value="CAF4283022.1"/>
    <property type="molecule type" value="Genomic_DNA"/>
</dbReference>
<organism evidence="10 11">
    <name type="scientific">Rotaria magnacalcarata</name>
    <dbReference type="NCBI Taxonomy" id="392030"/>
    <lineage>
        <taxon>Eukaryota</taxon>
        <taxon>Metazoa</taxon>
        <taxon>Spiralia</taxon>
        <taxon>Gnathifera</taxon>
        <taxon>Rotifera</taxon>
        <taxon>Eurotatoria</taxon>
        <taxon>Bdelloidea</taxon>
        <taxon>Philodinida</taxon>
        <taxon>Philodinidae</taxon>
        <taxon>Rotaria</taxon>
    </lineage>
</organism>
<dbReference type="Proteomes" id="UP000676336">
    <property type="component" value="Unassembled WGS sequence"/>
</dbReference>
<evidence type="ECO:0000256" key="5">
    <source>
        <dbReference type="ARBA" id="ARBA00022777"/>
    </source>
</evidence>
<evidence type="ECO:0000256" key="6">
    <source>
        <dbReference type="ARBA" id="ARBA00022840"/>
    </source>
</evidence>
<dbReference type="PANTHER" id="PTHR24356:SF414">
    <property type="entry name" value="NON-SPECIFIC SERINE_THREONINE PROTEIN KINASE"/>
    <property type="match status" value="1"/>
</dbReference>
<evidence type="ECO:0000313" key="10">
    <source>
        <dbReference type="EMBL" id="CAF4283022.1"/>
    </source>
</evidence>
<keyword evidence="4" id="KW-0547">Nucleotide-binding</keyword>
<comment type="caution">
    <text evidence="10">The sequence shown here is derived from an EMBL/GenBank/DDBJ whole genome shotgun (WGS) entry which is preliminary data.</text>
</comment>
<evidence type="ECO:0000256" key="1">
    <source>
        <dbReference type="ARBA" id="ARBA00012513"/>
    </source>
</evidence>
<dbReference type="SUPFAM" id="SSF56112">
    <property type="entry name" value="Protein kinase-like (PK-like)"/>
    <property type="match status" value="1"/>
</dbReference>
<dbReference type="InterPro" id="IPR050236">
    <property type="entry name" value="Ser_Thr_kinase_AGC"/>
</dbReference>
<keyword evidence="2" id="KW-0723">Serine/threonine-protein kinase</keyword>
<evidence type="ECO:0000259" key="9">
    <source>
        <dbReference type="PROSITE" id="PS50011"/>
    </source>
</evidence>
<accession>A0A8S2TIF7</accession>